<dbReference type="EMBL" id="LNQE01001848">
    <property type="protein sequence ID" value="KUG04452.1"/>
    <property type="molecule type" value="Genomic_DNA"/>
</dbReference>
<reference evidence="1" key="1">
    <citation type="journal article" date="2015" name="Proc. Natl. Acad. Sci. U.S.A.">
        <title>Networks of energetic and metabolic interactions define dynamics in microbial communities.</title>
        <authorList>
            <person name="Embree M."/>
            <person name="Liu J.K."/>
            <person name="Al-Bassam M.M."/>
            <person name="Zengler K."/>
        </authorList>
    </citation>
    <scope>NUCLEOTIDE SEQUENCE</scope>
</reference>
<gene>
    <name evidence="1" type="ORF">ASZ90_018120</name>
</gene>
<organism evidence="1">
    <name type="scientific">hydrocarbon metagenome</name>
    <dbReference type="NCBI Taxonomy" id="938273"/>
    <lineage>
        <taxon>unclassified sequences</taxon>
        <taxon>metagenomes</taxon>
        <taxon>ecological metagenomes</taxon>
    </lineage>
</organism>
<protein>
    <submittedName>
        <fullName evidence="1">Uncharacterized protein</fullName>
    </submittedName>
</protein>
<dbReference type="AlphaFoldDB" id="A0A0W8E779"/>
<accession>A0A0W8E779</accession>
<comment type="caution">
    <text evidence="1">The sequence shown here is derived from an EMBL/GenBank/DDBJ whole genome shotgun (WGS) entry which is preliminary data.</text>
</comment>
<sequence>MASLINKTHLFTSYTTLKRALTWAKIGRRDSLETPKDYLYGTRR</sequence>
<evidence type="ECO:0000313" key="1">
    <source>
        <dbReference type="EMBL" id="KUG04452.1"/>
    </source>
</evidence>
<name>A0A0W8E779_9ZZZZ</name>
<proteinExistence type="predicted"/>